<evidence type="ECO:0000313" key="1">
    <source>
        <dbReference type="EMBL" id="KAJ3842308.1"/>
    </source>
</evidence>
<reference evidence="1" key="1">
    <citation type="submission" date="2022-08" db="EMBL/GenBank/DDBJ databases">
        <authorList>
            <consortium name="DOE Joint Genome Institute"/>
            <person name="Min B."/>
            <person name="Riley R."/>
            <person name="Sierra-Patev S."/>
            <person name="Naranjo-Ortiz M."/>
            <person name="Looney B."/>
            <person name="Konkel Z."/>
            <person name="Slot J.C."/>
            <person name="Sakamoto Y."/>
            <person name="Steenwyk J.L."/>
            <person name="Rokas A."/>
            <person name="Carro J."/>
            <person name="Camarero S."/>
            <person name="Ferreira P."/>
            <person name="Molpeceres G."/>
            <person name="Ruiz-Duenas F.J."/>
            <person name="Serrano A."/>
            <person name="Henrissat B."/>
            <person name="Drula E."/>
            <person name="Hughes K.W."/>
            <person name="Mata J.L."/>
            <person name="Ishikawa N.K."/>
            <person name="Vargas-Isla R."/>
            <person name="Ushijima S."/>
            <person name="Smith C.A."/>
            <person name="Ahrendt S."/>
            <person name="Andreopoulos W."/>
            <person name="He G."/>
            <person name="Labutti K."/>
            <person name="Lipzen A."/>
            <person name="Ng V."/>
            <person name="Sandor L."/>
            <person name="Barry K."/>
            <person name="Martinez A.T."/>
            <person name="Xiao Y."/>
            <person name="Gibbons J.G."/>
            <person name="Terashima K."/>
            <person name="Hibbett D.S."/>
            <person name="Grigoriev I.V."/>
        </authorList>
    </citation>
    <scope>NUCLEOTIDE SEQUENCE</scope>
    <source>
        <strain evidence="1">TFB9207</strain>
    </source>
</reference>
<comment type="caution">
    <text evidence="1">The sequence shown here is derived from an EMBL/GenBank/DDBJ whole genome shotgun (WGS) entry which is preliminary data.</text>
</comment>
<dbReference type="AlphaFoldDB" id="A0AA38PGM7"/>
<sequence length="280" mass="31415">MVSESLPPELLYEIFKLAAYEAQKSGKGLLNLTLVSHDMNNLIRSVALRFMTLSYSSRYFMYLKALQNLPPPCLQQNVQILWIIYDTGLPDSDPQLALKCCTNIKSLVYWSRNPVIPRLHIQSLIQALPHLTRLSVGVEFFIALCNLPHLNWFSHSLRELAIFLVPGDNDKVEIPDFSSFPNLTHFVIGITTSITLAFSLINAILSTTLCEVLILEGVFSQCEISDAGYTTDPRLFCQPGPLEGFFVRWAALEESKTNWEGAALPALYPWGSFGTAWDVA</sequence>
<name>A0AA38PGM7_9AGAR</name>
<evidence type="ECO:0000313" key="2">
    <source>
        <dbReference type="Proteomes" id="UP001163846"/>
    </source>
</evidence>
<keyword evidence="2" id="KW-1185">Reference proteome</keyword>
<dbReference type="EMBL" id="MU806010">
    <property type="protein sequence ID" value="KAJ3842308.1"/>
    <property type="molecule type" value="Genomic_DNA"/>
</dbReference>
<proteinExistence type="predicted"/>
<organism evidence="1 2">
    <name type="scientific">Lentinula raphanica</name>
    <dbReference type="NCBI Taxonomy" id="153919"/>
    <lineage>
        <taxon>Eukaryota</taxon>
        <taxon>Fungi</taxon>
        <taxon>Dikarya</taxon>
        <taxon>Basidiomycota</taxon>
        <taxon>Agaricomycotina</taxon>
        <taxon>Agaricomycetes</taxon>
        <taxon>Agaricomycetidae</taxon>
        <taxon>Agaricales</taxon>
        <taxon>Marasmiineae</taxon>
        <taxon>Omphalotaceae</taxon>
        <taxon>Lentinula</taxon>
    </lineage>
</organism>
<accession>A0AA38PGM7</accession>
<protein>
    <recommendedName>
        <fullName evidence="3">F-box domain-containing protein</fullName>
    </recommendedName>
</protein>
<gene>
    <name evidence="1" type="ORF">F5878DRAFT_722325</name>
</gene>
<evidence type="ECO:0008006" key="3">
    <source>
        <dbReference type="Google" id="ProtNLM"/>
    </source>
</evidence>
<dbReference type="Proteomes" id="UP001163846">
    <property type="component" value="Unassembled WGS sequence"/>
</dbReference>